<evidence type="ECO:0000313" key="2">
    <source>
        <dbReference type="EMBL" id="OXA37904.1"/>
    </source>
</evidence>
<comment type="caution">
    <text evidence="2">The sequence shown here is derived from an EMBL/GenBank/DDBJ whole genome shotgun (WGS) entry which is preliminary data.</text>
</comment>
<dbReference type="InterPro" id="IPR012337">
    <property type="entry name" value="RNaseH-like_sf"/>
</dbReference>
<protein>
    <submittedName>
        <fullName evidence="2">Uncharacterized protein</fullName>
    </submittedName>
</protein>
<keyword evidence="3" id="KW-1185">Reference proteome</keyword>
<gene>
    <name evidence="2" type="ORF">Fcan01_27349</name>
</gene>
<dbReference type="PANTHER" id="PTHR46880">
    <property type="entry name" value="RAS-ASSOCIATING DOMAIN-CONTAINING PROTEIN"/>
    <property type="match status" value="1"/>
</dbReference>
<feature type="compositionally biased region" description="Polar residues" evidence="1">
    <location>
        <begin position="290"/>
        <end position="302"/>
    </location>
</feature>
<feature type="compositionally biased region" description="Polar residues" evidence="1">
    <location>
        <begin position="345"/>
        <end position="354"/>
    </location>
</feature>
<name>A0A226CZ58_FOLCA</name>
<organism evidence="2 3">
    <name type="scientific">Folsomia candida</name>
    <name type="common">Springtail</name>
    <dbReference type="NCBI Taxonomy" id="158441"/>
    <lineage>
        <taxon>Eukaryota</taxon>
        <taxon>Metazoa</taxon>
        <taxon>Ecdysozoa</taxon>
        <taxon>Arthropoda</taxon>
        <taxon>Hexapoda</taxon>
        <taxon>Collembola</taxon>
        <taxon>Entomobryomorpha</taxon>
        <taxon>Isotomoidea</taxon>
        <taxon>Isotomidae</taxon>
        <taxon>Proisotominae</taxon>
        <taxon>Folsomia</taxon>
    </lineage>
</organism>
<feature type="region of interest" description="Disordered" evidence="1">
    <location>
        <begin position="228"/>
        <end position="375"/>
    </location>
</feature>
<sequence>MTCNAVEIEPISRHRTCSLRINEVNMKMAPTFGEEEFLELRAMCRKNEDAAKYHPWGTKVLWLQKHPTNPKVQIYGIYSPQNNAGMNRDGLHTIGGRRIPEKSVDFNQIGFVNPIKDGVSFLPWVTPKATKSCYAVAILESTGSQTDASRLPTLGRIQTHDVYCQIKGRNPLEVTPERATVISNSVVDMIIVGPPVGADCDIFYKMTPQLVGKRRFTVSDLDRHFMAATPPSCSTSSSSSLTSVALGSGRRKRRQAGGGGKQKGQQSLDKFVVRPTVTEPNQGQGGAGGSTNVNPQPPSSNRAGANQGQGGAGGSTNVNPQPPSSNRAVANQGQGGAGGRTNVNPQPLSSNIVNQGVAGSGESGQHVSTESEKKSFSRCTVVTQEFVPETFKITKATPNSNNDCENGVFIDIQQQEQIERECESEQPAVPPPDNDREQAVCRRSQLVQTFMSFGATRSSKPEFLHPDLQGDVLDAYSISYPALRAHLPEIVQARQNEERILEVNWRNLQAAVKKLRPSIEPWLEERKPKFWEWLQFQERMGRATSADLAISAQNTDEGTGITVAFTCSLCSKYHGKGILHEGYENAMARPEGYTTMNDKTLKDVLIGHHRKDWHKEALRLEEEKKELSLKRSLEIMQDQSLQKLGQKEKATALMLMTVYGEVRMDVAANQHSTMCDLLEFRGVNIGYHHKDKNAWLRMATHMSDQMQIKYLARLIKRQRPIAFITDTTTDSMGVEVLVVLIQSVEEGAPMIKGISDKVKKNMPSLNLQKYLEDNLVAFIADGAAVMQAEGKGLGVRLSREFKKDPKKLIRVHCAPHKLHLAAKHTVRSNSHIKKFEAHQKAIANFYNAQNGRTVASLSRTVEEHNFKKVYRLSYTFEQRWATNAKITINRYMMNLPILDINLQWIATDKSFSSDKMAQAQGLRDEMTNMDQVIIVHAMADCVSKLSEYTALFEKSGGVMIGMSHHISNLASGLQSIADHSQHQTHLGTTLLENLYCALAPEDMTAVDKENIDKQGFVNCETFDRIEKATKYRYLFPKELKGGERSGIPVELFREKMKGTRQPQPSPNHFRNIIKSIAGDFRSEVMSYFPDGQFSEFNVLDPKNMKEDEMRERRFQISAIRALASKVGISVASLPDITNEWNTLCYAIATSPEFEEYKAKGVIPFWHNILTKPKEYPMGKSIQFVLEASLVVSPSSADAERMFIIYKFIKSPRRTRFLPETMDALMRLHFNGSKDFRHIPAAEYTKTWGELHHHTGDSRNFGGGMQPSHSNKRVATIASCDAAILAKKRQKLCVDAGSGCNSLPVTSPDDSAIRSDNVEIPHLQAYFEEDQPYDLDDMDSDMEMPVPFPQTYPNRDPGFLLL</sequence>
<dbReference type="PANTHER" id="PTHR46880:SF5">
    <property type="entry name" value="DUF4371 DOMAIN-CONTAINING PROTEIN"/>
    <property type="match status" value="1"/>
</dbReference>
<evidence type="ECO:0000256" key="1">
    <source>
        <dbReference type="SAM" id="MobiDB-lite"/>
    </source>
</evidence>
<accession>A0A226CZ58</accession>
<dbReference type="EMBL" id="LNIX01000051">
    <property type="protein sequence ID" value="OXA37904.1"/>
    <property type="molecule type" value="Genomic_DNA"/>
</dbReference>
<dbReference type="SUPFAM" id="SSF53098">
    <property type="entry name" value="Ribonuclease H-like"/>
    <property type="match status" value="1"/>
</dbReference>
<reference evidence="2 3" key="1">
    <citation type="submission" date="2015-12" db="EMBL/GenBank/DDBJ databases">
        <title>The genome of Folsomia candida.</title>
        <authorList>
            <person name="Faddeeva A."/>
            <person name="Derks M.F."/>
            <person name="Anvar Y."/>
            <person name="Smit S."/>
            <person name="Van Straalen N."/>
            <person name="Roelofs D."/>
        </authorList>
    </citation>
    <scope>NUCLEOTIDE SEQUENCE [LARGE SCALE GENOMIC DNA]</scope>
    <source>
        <strain evidence="2 3">VU population</strain>
        <tissue evidence="2">Whole body</tissue>
    </source>
</reference>
<evidence type="ECO:0000313" key="3">
    <source>
        <dbReference type="Proteomes" id="UP000198287"/>
    </source>
</evidence>
<dbReference type="Proteomes" id="UP000198287">
    <property type="component" value="Unassembled WGS sequence"/>
</dbReference>
<feature type="compositionally biased region" description="Low complexity" evidence="1">
    <location>
        <begin position="228"/>
        <end position="248"/>
    </location>
</feature>
<proteinExistence type="predicted"/>